<feature type="transmembrane region" description="Helical" evidence="6">
    <location>
        <begin position="288"/>
        <end position="312"/>
    </location>
</feature>
<keyword evidence="2" id="KW-0813">Transport</keyword>
<evidence type="ECO:0000256" key="3">
    <source>
        <dbReference type="ARBA" id="ARBA00022692"/>
    </source>
</evidence>
<dbReference type="InterPro" id="IPR050835">
    <property type="entry name" value="ABC_transporter_sub-D"/>
</dbReference>
<sequence length="592" mass="65275">MTSEMSGKSPSVDQTIASVEASFRRQMAIALDSFWHSAIRNRILTFAFALVAVILATAYGTVMLNHWNAPFYNALEQRNLPAFLQELRNFAAIAGALLVLNVVQAWLNQMTALHMREGLTRDVIDQWLKGRRAFRLSMTSPLGVNPDQRLHEDARKLAEMTTSLSIGLFNATILLVSFIGVLWGLSSDIVFKLGEWSFRIPGYMVWGAILYALAASLLSRLVGHKLSNLNAERYAREADLRFSLMRANENLEAIAVAQGEETESRHIHQTLDSVLGSIRHLALALTNLTWVTAGFGWLAIIVPILIASPAYFSGTITFGGLMMAAAAFTQVYSALRWYVDNFGQIADWRAALLRVTVFRAALAAMDIEALDAPRIEIGASKDGILSLKGIVIGPRIPGEGNPAAFRLVERDVEIVPGEHVMVNGDQGVNRKLFFNALAGLWPFGTGKILLPATADILYVPQIGYLPEGRLRSLLAYPVASTNFTDADITAALERVGLQHLGTRLDERARWERLLDKDEQMALAFANILLRKPRWIVMHDVLEGLEPETEARLAALLGEMTGTTLLYIGRSAAFAKATDARLVHLERVTDLAS</sequence>
<name>A0ABX5NTS1_9HYPH</name>
<dbReference type="GO" id="GO:0016740">
    <property type="term" value="F:transferase activity"/>
    <property type="evidence" value="ECO:0007669"/>
    <property type="project" value="UniProtKB-KW"/>
</dbReference>
<keyword evidence="4 6" id="KW-1133">Transmembrane helix</keyword>
<dbReference type="InterPro" id="IPR011527">
    <property type="entry name" value="ABC1_TM_dom"/>
</dbReference>
<keyword evidence="8" id="KW-0808">Transferase</keyword>
<feature type="domain" description="ABC transmembrane type-1" evidence="7">
    <location>
        <begin position="90"/>
        <end position="347"/>
    </location>
</feature>
<dbReference type="Gene3D" id="1.20.1560.10">
    <property type="entry name" value="ABC transporter type 1, transmembrane domain"/>
    <property type="match status" value="1"/>
</dbReference>
<dbReference type="RefSeq" id="WP_110791330.1">
    <property type="nucleotide sequence ID" value="NZ_QJRY01000003.1"/>
</dbReference>
<keyword evidence="3 6" id="KW-0812">Transmembrane</keyword>
<evidence type="ECO:0000256" key="4">
    <source>
        <dbReference type="ARBA" id="ARBA00022989"/>
    </source>
</evidence>
<proteinExistence type="predicted"/>
<feature type="transmembrane region" description="Helical" evidence="6">
    <location>
        <begin position="43"/>
        <end position="67"/>
    </location>
</feature>
<evidence type="ECO:0000313" key="9">
    <source>
        <dbReference type="Proteomes" id="UP000247536"/>
    </source>
</evidence>
<feature type="transmembrane region" description="Helical" evidence="6">
    <location>
        <begin position="203"/>
        <end position="223"/>
    </location>
</feature>
<dbReference type="Pfam" id="PF06472">
    <property type="entry name" value="ABC_membrane_2"/>
    <property type="match status" value="1"/>
</dbReference>
<evidence type="ECO:0000256" key="5">
    <source>
        <dbReference type="ARBA" id="ARBA00023136"/>
    </source>
</evidence>
<evidence type="ECO:0000256" key="1">
    <source>
        <dbReference type="ARBA" id="ARBA00004651"/>
    </source>
</evidence>
<evidence type="ECO:0000256" key="2">
    <source>
        <dbReference type="ARBA" id="ARBA00022448"/>
    </source>
</evidence>
<dbReference type="SUPFAM" id="SSF90123">
    <property type="entry name" value="ABC transporter transmembrane region"/>
    <property type="match status" value="1"/>
</dbReference>
<keyword evidence="9" id="KW-1185">Reference proteome</keyword>
<dbReference type="PANTHER" id="PTHR11384">
    <property type="entry name" value="ATP-BINDING CASSETTE, SUB-FAMILY D MEMBER"/>
    <property type="match status" value="1"/>
</dbReference>
<dbReference type="Proteomes" id="UP000247536">
    <property type="component" value="Unassembled WGS sequence"/>
</dbReference>
<organism evidence="8 9">
    <name type="scientific">Rhizobium wuzhouense</name>
    <dbReference type="NCBI Taxonomy" id="1986026"/>
    <lineage>
        <taxon>Bacteria</taxon>
        <taxon>Pseudomonadati</taxon>
        <taxon>Pseudomonadota</taxon>
        <taxon>Alphaproteobacteria</taxon>
        <taxon>Hyphomicrobiales</taxon>
        <taxon>Rhizobiaceae</taxon>
        <taxon>Rhizobium/Agrobacterium group</taxon>
        <taxon>Rhizobium</taxon>
    </lineage>
</organism>
<protein>
    <submittedName>
        <fullName evidence="8">Glycosyl transferase family 1</fullName>
    </submittedName>
</protein>
<dbReference type="Gene3D" id="3.40.50.300">
    <property type="entry name" value="P-loop containing nucleotide triphosphate hydrolases"/>
    <property type="match status" value="1"/>
</dbReference>
<comment type="subcellular location">
    <subcellularLocation>
        <location evidence="1">Cell membrane</location>
        <topology evidence="1">Multi-pass membrane protein</topology>
    </subcellularLocation>
</comment>
<feature type="transmembrane region" description="Helical" evidence="6">
    <location>
        <begin position="318"/>
        <end position="339"/>
    </location>
</feature>
<keyword evidence="5 6" id="KW-0472">Membrane</keyword>
<dbReference type="PANTHER" id="PTHR11384:SF59">
    <property type="entry name" value="LYSOSOMAL COBALAMIN TRANSPORTER ABCD4"/>
    <property type="match status" value="1"/>
</dbReference>
<evidence type="ECO:0000256" key="6">
    <source>
        <dbReference type="SAM" id="Phobius"/>
    </source>
</evidence>
<feature type="transmembrane region" description="Helical" evidence="6">
    <location>
        <begin position="164"/>
        <end position="183"/>
    </location>
</feature>
<reference evidence="8 9" key="1">
    <citation type="submission" date="2018-06" db="EMBL/GenBank/DDBJ databases">
        <title>Rhizobium wuzhouense sp. nov., isolated from roots of Oryza officinalis.</title>
        <authorList>
            <person name="Yuan T."/>
        </authorList>
    </citation>
    <scope>NUCLEOTIDE SEQUENCE [LARGE SCALE GENOMIC DNA]</scope>
    <source>
        <strain evidence="8 9">W44</strain>
    </source>
</reference>
<comment type="caution">
    <text evidence="8">The sequence shown here is derived from an EMBL/GenBank/DDBJ whole genome shotgun (WGS) entry which is preliminary data.</text>
</comment>
<accession>A0ABX5NTS1</accession>
<evidence type="ECO:0000313" key="8">
    <source>
        <dbReference type="EMBL" id="PYB74200.1"/>
    </source>
</evidence>
<feature type="transmembrane region" description="Helical" evidence="6">
    <location>
        <begin position="87"/>
        <end position="107"/>
    </location>
</feature>
<dbReference type="EMBL" id="QJRY01000003">
    <property type="protein sequence ID" value="PYB74200.1"/>
    <property type="molecule type" value="Genomic_DNA"/>
</dbReference>
<dbReference type="InterPro" id="IPR036640">
    <property type="entry name" value="ABC1_TM_sf"/>
</dbReference>
<dbReference type="PROSITE" id="PS50929">
    <property type="entry name" value="ABC_TM1F"/>
    <property type="match status" value="1"/>
</dbReference>
<dbReference type="InterPro" id="IPR027417">
    <property type="entry name" value="P-loop_NTPase"/>
</dbReference>
<evidence type="ECO:0000259" key="7">
    <source>
        <dbReference type="PROSITE" id="PS50929"/>
    </source>
</evidence>
<dbReference type="SUPFAM" id="SSF52540">
    <property type="entry name" value="P-loop containing nucleoside triphosphate hydrolases"/>
    <property type="match status" value="1"/>
</dbReference>
<gene>
    <name evidence="8" type="ORF">DMY87_10945</name>
</gene>